<gene>
    <name evidence="2" type="ORF">OM960_24005</name>
</gene>
<keyword evidence="3" id="KW-1185">Reference proteome</keyword>
<dbReference type="InterPro" id="IPR004027">
    <property type="entry name" value="SEC_C_motif"/>
</dbReference>
<reference evidence="2 3" key="1">
    <citation type="submission" date="2022-10" db="EMBL/GenBank/DDBJ databases">
        <title>Defluviimonas sp. CAU 1641 isolated from mud.</title>
        <authorList>
            <person name="Kim W."/>
        </authorList>
    </citation>
    <scope>NUCLEOTIDE SEQUENCE [LARGE SCALE GENOMIC DNA]</scope>
    <source>
        <strain evidence="2 3">CAU 1641</strain>
    </source>
</reference>
<name>A0ABT3JA67_9RHOB</name>
<dbReference type="SUPFAM" id="SSF101327">
    <property type="entry name" value="YgfB-like"/>
    <property type="match status" value="1"/>
</dbReference>
<dbReference type="Gene3D" id="3.10.450.50">
    <property type="match status" value="1"/>
</dbReference>
<dbReference type="InterPro" id="IPR036255">
    <property type="entry name" value="YgfB-like_sf"/>
</dbReference>
<dbReference type="Gene3D" id="1.20.120.740">
    <property type="entry name" value="YgfB uncharacterised protein family UPF0149, PF03695"/>
    <property type="match status" value="1"/>
</dbReference>
<dbReference type="InterPro" id="IPR011978">
    <property type="entry name" value="YgfB-like"/>
</dbReference>
<dbReference type="SUPFAM" id="SSF103642">
    <property type="entry name" value="Sec-C motif"/>
    <property type="match status" value="1"/>
</dbReference>
<sequence>MAFGRVPTAPASRRRAMSSSDQDLDRLDELLSALPQENLPMSLSELDGYVTGILSCPDLIPPSEWLPHVWGETGHAGFPDLTTADATISAVMAHYNAVAAEMTRTPWIEPIYEVDPNSDETLWEPWVDGFTRAMRLRPEAWEKVLERADEETRSSLIFLLALQDVYEGTSAFTEEEIDEIDLEAPDMIRNCIAAILLASRPALVMKAENRSRASIPHKHPGRNERCPCGSGRKYKQCCGKN</sequence>
<dbReference type="NCBIfam" id="TIGR02292">
    <property type="entry name" value="ygfB_yecA"/>
    <property type="match status" value="1"/>
</dbReference>
<dbReference type="PANTHER" id="PTHR33747">
    <property type="entry name" value="UPF0225 PROTEIN SCO1677"/>
    <property type="match status" value="1"/>
</dbReference>
<evidence type="ECO:0000313" key="3">
    <source>
        <dbReference type="Proteomes" id="UP001207582"/>
    </source>
</evidence>
<dbReference type="PANTHER" id="PTHR33747:SF1">
    <property type="entry name" value="ADENYLATE CYCLASE-ASSOCIATED CAP C-TERMINAL DOMAIN-CONTAINING PROTEIN"/>
    <property type="match status" value="1"/>
</dbReference>
<evidence type="ECO:0000256" key="1">
    <source>
        <dbReference type="SAM" id="MobiDB-lite"/>
    </source>
</evidence>
<feature type="region of interest" description="Disordered" evidence="1">
    <location>
        <begin position="1"/>
        <end position="22"/>
    </location>
</feature>
<dbReference type="Pfam" id="PF03695">
    <property type="entry name" value="UPF0149"/>
    <property type="match status" value="1"/>
</dbReference>
<comment type="caution">
    <text evidence="2">The sequence shown here is derived from an EMBL/GenBank/DDBJ whole genome shotgun (WGS) entry which is preliminary data.</text>
</comment>
<dbReference type="Proteomes" id="UP001207582">
    <property type="component" value="Unassembled WGS sequence"/>
</dbReference>
<dbReference type="EMBL" id="JAPDOG010000050">
    <property type="protein sequence ID" value="MCW3784588.1"/>
    <property type="molecule type" value="Genomic_DNA"/>
</dbReference>
<evidence type="ECO:0000313" key="2">
    <source>
        <dbReference type="EMBL" id="MCW3784588.1"/>
    </source>
</evidence>
<proteinExistence type="predicted"/>
<protein>
    <submittedName>
        <fullName evidence="2">UPF0149 family protein</fullName>
    </submittedName>
</protein>
<accession>A0ABT3JA67</accession>
<dbReference type="Pfam" id="PF02810">
    <property type="entry name" value="SEC-C"/>
    <property type="match status" value="1"/>
</dbReference>
<organism evidence="2 3">
    <name type="scientific">Defluviimonas salinarum</name>
    <dbReference type="NCBI Taxonomy" id="2992147"/>
    <lineage>
        <taxon>Bacteria</taxon>
        <taxon>Pseudomonadati</taxon>
        <taxon>Pseudomonadota</taxon>
        <taxon>Alphaproteobacteria</taxon>
        <taxon>Rhodobacterales</taxon>
        <taxon>Paracoccaceae</taxon>
        <taxon>Albidovulum</taxon>
    </lineage>
</organism>
<dbReference type="RefSeq" id="WP_264773761.1">
    <property type="nucleotide sequence ID" value="NZ_JAPDOG010000050.1"/>
</dbReference>